<dbReference type="PROSITE" id="PS50158">
    <property type="entry name" value="ZF_CCHC"/>
    <property type="match status" value="1"/>
</dbReference>
<protein>
    <recommendedName>
        <fullName evidence="3">CCHC-type domain-containing protein</fullName>
    </recommendedName>
</protein>
<dbReference type="InterPro" id="IPR036875">
    <property type="entry name" value="Znf_CCHC_sf"/>
</dbReference>
<evidence type="ECO:0000313" key="5">
    <source>
        <dbReference type="Proteomes" id="UP000813385"/>
    </source>
</evidence>
<comment type="caution">
    <text evidence="4">The sequence shown here is derived from an EMBL/GenBank/DDBJ whole genome shotgun (WGS) entry which is preliminary data.</text>
</comment>
<proteinExistence type="predicted"/>
<dbReference type="AlphaFoldDB" id="A0A8K0T6N7"/>
<name>A0A8K0T6N7_9PEZI</name>
<evidence type="ECO:0000313" key="4">
    <source>
        <dbReference type="EMBL" id="KAH7350006.1"/>
    </source>
</evidence>
<keyword evidence="1" id="KW-0863">Zinc-finger</keyword>
<dbReference type="SUPFAM" id="SSF57756">
    <property type="entry name" value="Retrovirus zinc finger-like domains"/>
    <property type="match status" value="1"/>
</dbReference>
<feature type="compositionally biased region" description="Gly residues" evidence="2">
    <location>
        <begin position="226"/>
        <end position="235"/>
    </location>
</feature>
<dbReference type="EMBL" id="JAGPXD010000006">
    <property type="protein sequence ID" value="KAH7350006.1"/>
    <property type="molecule type" value="Genomic_DNA"/>
</dbReference>
<feature type="compositionally biased region" description="Low complexity" evidence="2">
    <location>
        <begin position="213"/>
        <end position="225"/>
    </location>
</feature>
<dbReference type="OrthoDB" id="427960at2759"/>
<feature type="domain" description="CCHC-type" evidence="3">
    <location>
        <begin position="244"/>
        <end position="259"/>
    </location>
</feature>
<feature type="compositionally biased region" description="Polar residues" evidence="2">
    <location>
        <begin position="34"/>
        <end position="44"/>
    </location>
</feature>
<dbReference type="SMART" id="SM00343">
    <property type="entry name" value="ZnF_C2HC"/>
    <property type="match status" value="1"/>
</dbReference>
<evidence type="ECO:0000259" key="3">
    <source>
        <dbReference type="PROSITE" id="PS50158"/>
    </source>
</evidence>
<dbReference type="InterPro" id="IPR001878">
    <property type="entry name" value="Znf_CCHC"/>
</dbReference>
<evidence type="ECO:0000256" key="2">
    <source>
        <dbReference type="SAM" id="MobiDB-lite"/>
    </source>
</evidence>
<keyword evidence="1" id="KW-0862">Zinc</keyword>
<dbReference type="Pfam" id="PF10175">
    <property type="entry name" value="MPP6"/>
    <property type="match status" value="1"/>
</dbReference>
<dbReference type="GO" id="GO:0003676">
    <property type="term" value="F:nucleic acid binding"/>
    <property type="evidence" value="ECO:0007669"/>
    <property type="project" value="InterPro"/>
</dbReference>
<feature type="region of interest" description="Disordered" evidence="2">
    <location>
        <begin position="126"/>
        <end position="238"/>
    </location>
</feature>
<keyword evidence="1" id="KW-0479">Metal-binding</keyword>
<dbReference type="Gene3D" id="4.10.60.10">
    <property type="entry name" value="Zinc finger, CCHC-type"/>
    <property type="match status" value="1"/>
</dbReference>
<gene>
    <name evidence="4" type="ORF">B0T11DRAFT_290370</name>
</gene>
<reference evidence="4" key="1">
    <citation type="journal article" date="2021" name="Nat. Commun.">
        <title>Genetic determinants of endophytism in the Arabidopsis root mycobiome.</title>
        <authorList>
            <person name="Mesny F."/>
            <person name="Miyauchi S."/>
            <person name="Thiergart T."/>
            <person name="Pickel B."/>
            <person name="Atanasova L."/>
            <person name="Karlsson M."/>
            <person name="Huettel B."/>
            <person name="Barry K.W."/>
            <person name="Haridas S."/>
            <person name="Chen C."/>
            <person name="Bauer D."/>
            <person name="Andreopoulos W."/>
            <person name="Pangilinan J."/>
            <person name="LaButti K."/>
            <person name="Riley R."/>
            <person name="Lipzen A."/>
            <person name="Clum A."/>
            <person name="Drula E."/>
            <person name="Henrissat B."/>
            <person name="Kohler A."/>
            <person name="Grigoriev I.V."/>
            <person name="Martin F.M."/>
            <person name="Hacquard S."/>
        </authorList>
    </citation>
    <scope>NUCLEOTIDE SEQUENCE</scope>
    <source>
        <strain evidence="4">MPI-CAGE-AT-0016</strain>
    </source>
</reference>
<dbReference type="Pfam" id="PF00098">
    <property type="entry name" value="zf-CCHC"/>
    <property type="match status" value="1"/>
</dbReference>
<feature type="compositionally biased region" description="Basic and acidic residues" evidence="2">
    <location>
        <begin position="138"/>
        <end position="156"/>
    </location>
</feature>
<dbReference type="Proteomes" id="UP000813385">
    <property type="component" value="Unassembled WGS sequence"/>
</dbReference>
<sequence length="268" mass="28728">MASKDLAPETPPSRGISSRLLTMKFMQRAVAAGSAQNSPQSEPSSTKRRKTDSPLTGEFHSFDESAIQAAMKQQEAIRQAALAKHQADLGDTPWVLSGFSSGARPTKPQGVTYVTFGSIDAVDAVEGAAQPTKIGRRKVGDFKSKNDEKVTIKREESEDDDSSSEDSSDDSDAEEQTPARKTIKKERTPKVTPEAARARDLRDKRKKPINLNRLSSISGGASAARSGGGLSGGGARKTESNIECYRCGNLGHMAAKCPSASKKRRSMD</sequence>
<organism evidence="4 5">
    <name type="scientific">Plectosphaerella cucumerina</name>
    <dbReference type="NCBI Taxonomy" id="40658"/>
    <lineage>
        <taxon>Eukaryota</taxon>
        <taxon>Fungi</taxon>
        <taxon>Dikarya</taxon>
        <taxon>Ascomycota</taxon>
        <taxon>Pezizomycotina</taxon>
        <taxon>Sordariomycetes</taxon>
        <taxon>Hypocreomycetidae</taxon>
        <taxon>Glomerellales</taxon>
        <taxon>Plectosphaerellaceae</taxon>
        <taxon>Plectosphaerella</taxon>
    </lineage>
</organism>
<keyword evidence="5" id="KW-1185">Reference proteome</keyword>
<feature type="region of interest" description="Disordered" evidence="2">
    <location>
        <begin position="28"/>
        <end position="58"/>
    </location>
</feature>
<dbReference type="GO" id="GO:0008270">
    <property type="term" value="F:zinc ion binding"/>
    <property type="evidence" value="ECO:0007669"/>
    <property type="project" value="UniProtKB-KW"/>
</dbReference>
<feature type="compositionally biased region" description="Acidic residues" evidence="2">
    <location>
        <begin position="157"/>
        <end position="175"/>
    </location>
</feature>
<evidence type="ECO:0000256" key="1">
    <source>
        <dbReference type="PROSITE-ProRule" id="PRU00047"/>
    </source>
</evidence>
<accession>A0A8K0T6N7</accession>